<dbReference type="EMBL" id="HBGB01037506">
    <property type="protein sequence ID" value="CAD9067046.1"/>
    <property type="molecule type" value="Transcribed_RNA"/>
</dbReference>
<evidence type="ECO:0000256" key="1">
    <source>
        <dbReference type="SAM" id="Phobius"/>
    </source>
</evidence>
<keyword evidence="1" id="KW-0812">Transmembrane</keyword>
<feature type="transmembrane region" description="Helical" evidence="1">
    <location>
        <begin position="64"/>
        <end position="82"/>
    </location>
</feature>
<keyword evidence="1" id="KW-0472">Membrane</keyword>
<dbReference type="AlphaFoldDB" id="A0A7S1P978"/>
<sequence length="247" mass="27006">MAPAADPTQPQQPMPLVVGQPAALPMPVVVAGPPQTAEPGGDNIWRGRWSDGLCGCFSDLPSCLLGTLGTVCLPILGCLKAWPLAQVKVLSSRVGVFLFVMVFGCLGVAAIFFPIWMITHPISSSSYAYRSPDGSSWGYGYRAELNFVWLLPMLAIIILLAVLSLVYRTKLRRHYDIEAGDGCADATADALLVLFCLPCSICQEYRHVLRACGFKKDIFPRVMAPVQYHNGMAYVWARPQQQTETQV</sequence>
<reference evidence="2" key="1">
    <citation type="submission" date="2021-01" db="EMBL/GenBank/DDBJ databases">
        <authorList>
            <person name="Corre E."/>
            <person name="Pelletier E."/>
            <person name="Niang G."/>
            <person name="Scheremetjew M."/>
            <person name="Finn R."/>
            <person name="Kale V."/>
            <person name="Holt S."/>
            <person name="Cochrane G."/>
            <person name="Meng A."/>
            <person name="Brown T."/>
            <person name="Cohen L."/>
        </authorList>
    </citation>
    <scope>NUCLEOTIDE SEQUENCE</scope>
    <source>
        <strain evidence="2">CCMP3346</strain>
    </source>
</reference>
<evidence type="ECO:0000313" key="2">
    <source>
        <dbReference type="EMBL" id="CAD9067046.1"/>
    </source>
</evidence>
<proteinExistence type="predicted"/>
<dbReference type="NCBIfam" id="TIGR01571">
    <property type="entry name" value="A_thal_Cys_rich"/>
    <property type="match status" value="1"/>
</dbReference>
<dbReference type="PANTHER" id="PTHR15907">
    <property type="entry name" value="DUF614 FAMILY PROTEIN-RELATED"/>
    <property type="match status" value="1"/>
</dbReference>
<protein>
    <submittedName>
        <fullName evidence="2">Uncharacterized protein</fullName>
    </submittedName>
</protein>
<feature type="transmembrane region" description="Helical" evidence="1">
    <location>
        <begin position="94"/>
        <end position="118"/>
    </location>
</feature>
<organism evidence="2">
    <name type="scientific">Vitrella brassicaformis</name>
    <dbReference type="NCBI Taxonomy" id="1169539"/>
    <lineage>
        <taxon>Eukaryota</taxon>
        <taxon>Sar</taxon>
        <taxon>Alveolata</taxon>
        <taxon>Colpodellida</taxon>
        <taxon>Vitrellaceae</taxon>
        <taxon>Vitrella</taxon>
    </lineage>
</organism>
<gene>
    <name evidence="2" type="ORF">VBRA1451_LOCUS22119</name>
</gene>
<feature type="transmembrane region" description="Helical" evidence="1">
    <location>
        <begin position="147"/>
        <end position="167"/>
    </location>
</feature>
<name>A0A7S1P978_9ALVE</name>
<accession>A0A7S1P978</accession>
<dbReference type="Pfam" id="PF04749">
    <property type="entry name" value="PLAC8"/>
    <property type="match status" value="1"/>
</dbReference>
<keyword evidence="1" id="KW-1133">Transmembrane helix</keyword>
<dbReference type="InterPro" id="IPR006461">
    <property type="entry name" value="PLAC_motif_containing"/>
</dbReference>